<dbReference type="PROSITE" id="PS50110">
    <property type="entry name" value="RESPONSE_REGULATORY"/>
    <property type="match status" value="1"/>
</dbReference>
<proteinExistence type="predicted"/>
<evidence type="ECO:0000259" key="2">
    <source>
        <dbReference type="PROSITE" id="PS50110"/>
    </source>
</evidence>
<dbReference type="EMBL" id="JALPRF010000001">
    <property type="protein sequence ID" value="MCK8490269.1"/>
    <property type="molecule type" value="Genomic_DNA"/>
</dbReference>
<dbReference type="PANTHER" id="PTHR44520:SF2">
    <property type="entry name" value="RESPONSE REGULATOR RCP1"/>
    <property type="match status" value="1"/>
</dbReference>
<dbReference type="SMART" id="SM00448">
    <property type="entry name" value="REC"/>
    <property type="match status" value="1"/>
</dbReference>
<protein>
    <submittedName>
        <fullName evidence="3">Response regulator</fullName>
    </submittedName>
</protein>
<dbReference type="PANTHER" id="PTHR44520">
    <property type="entry name" value="RESPONSE REGULATOR RCP1-RELATED"/>
    <property type="match status" value="1"/>
</dbReference>
<keyword evidence="4" id="KW-1185">Reference proteome</keyword>
<evidence type="ECO:0000256" key="1">
    <source>
        <dbReference type="PROSITE-ProRule" id="PRU00169"/>
    </source>
</evidence>
<reference evidence="3 4" key="1">
    <citation type="submission" date="2022-04" db="EMBL/GenBank/DDBJ databases">
        <title>Spirosoma sp. strain RP8 genome sequencing and assembly.</title>
        <authorList>
            <person name="Jung Y."/>
        </authorList>
    </citation>
    <scope>NUCLEOTIDE SEQUENCE [LARGE SCALE GENOMIC DNA]</scope>
    <source>
        <strain evidence="3 4">RP8</strain>
    </source>
</reference>
<organism evidence="3 4">
    <name type="scientific">Spirosoma liriopis</name>
    <dbReference type="NCBI Taxonomy" id="2937440"/>
    <lineage>
        <taxon>Bacteria</taxon>
        <taxon>Pseudomonadati</taxon>
        <taxon>Bacteroidota</taxon>
        <taxon>Cytophagia</taxon>
        <taxon>Cytophagales</taxon>
        <taxon>Cytophagaceae</taxon>
        <taxon>Spirosoma</taxon>
    </lineage>
</organism>
<feature type="domain" description="Response regulatory" evidence="2">
    <location>
        <begin position="18"/>
        <end position="143"/>
    </location>
</feature>
<keyword evidence="1" id="KW-0597">Phosphoprotein</keyword>
<dbReference type="SUPFAM" id="SSF52172">
    <property type="entry name" value="CheY-like"/>
    <property type="match status" value="1"/>
</dbReference>
<evidence type="ECO:0000313" key="3">
    <source>
        <dbReference type="EMBL" id="MCK8490269.1"/>
    </source>
</evidence>
<dbReference type="InterPro" id="IPR052893">
    <property type="entry name" value="TCS_response_regulator"/>
</dbReference>
<dbReference type="InterPro" id="IPR011006">
    <property type="entry name" value="CheY-like_superfamily"/>
</dbReference>
<gene>
    <name evidence="3" type="ORF">M0L20_00315</name>
</gene>
<evidence type="ECO:0000313" key="4">
    <source>
        <dbReference type="Proteomes" id="UP001202180"/>
    </source>
</evidence>
<dbReference type="Proteomes" id="UP001202180">
    <property type="component" value="Unassembled WGS sequence"/>
</dbReference>
<dbReference type="RefSeq" id="WP_232558833.1">
    <property type="nucleotide sequence ID" value="NZ_JALPRF010000001.1"/>
</dbReference>
<comment type="caution">
    <text evidence="3">The sequence shown here is derived from an EMBL/GenBank/DDBJ whole genome shotgun (WGS) entry which is preliminary data.</text>
</comment>
<dbReference type="Pfam" id="PF00072">
    <property type="entry name" value="Response_reg"/>
    <property type="match status" value="1"/>
</dbReference>
<accession>A0ABT0HDP5</accession>
<dbReference type="Gene3D" id="3.40.50.2300">
    <property type="match status" value="1"/>
</dbReference>
<dbReference type="InterPro" id="IPR001789">
    <property type="entry name" value="Sig_transdc_resp-reg_receiver"/>
</dbReference>
<sequence>MKRVSFKINIPIRYRQASILVVEDSDDEWFVIRWAFLQNWPGVKVVRTTNMTDTMTYLASCFEKNHGLPDLILLDLYLPDREDGWALLESIKVDCFYRRVPVVMISNSTLQEDIEQSYYLHSNSYIVKPTTYQGWGKTIKEFRHYWTKSVALPEATL</sequence>
<feature type="modified residue" description="4-aspartylphosphate" evidence="1">
    <location>
        <position position="75"/>
    </location>
</feature>
<name>A0ABT0HDP5_9BACT</name>